<feature type="domain" description="F5/8 type C" evidence="1">
    <location>
        <begin position="465"/>
        <end position="603"/>
    </location>
</feature>
<dbReference type="InterPro" id="IPR013780">
    <property type="entry name" value="Glyco_hydro_b"/>
</dbReference>
<dbReference type="AlphaFoldDB" id="A0A4S8HG16"/>
<dbReference type="Pfam" id="PF00754">
    <property type="entry name" value="F5_F8_type_C"/>
    <property type="match status" value="1"/>
</dbReference>
<accession>A0A4S8HG16</accession>
<dbReference type="SUPFAM" id="SSF49785">
    <property type="entry name" value="Galactose-binding domain-like"/>
    <property type="match status" value="1"/>
</dbReference>
<gene>
    <name evidence="2" type="ORF">FAM09_28735</name>
</gene>
<protein>
    <recommendedName>
        <fullName evidence="1">F5/8 type C domain-containing protein</fullName>
    </recommendedName>
</protein>
<dbReference type="SUPFAM" id="SSF51445">
    <property type="entry name" value="(Trans)glycosidases"/>
    <property type="match status" value="1"/>
</dbReference>
<dbReference type="PROSITE" id="PS50022">
    <property type="entry name" value="FA58C_3"/>
    <property type="match status" value="1"/>
</dbReference>
<dbReference type="EMBL" id="STFF01000013">
    <property type="protein sequence ID" value="THU31612.1"/>
    <property type="molecule type" value="Genomic_DNA"/>
</dbReference>
<evidence type="ECO:0000313" key="3">
    <source>
        <dbReference type="Proteomes" id="UP000306918"/>
    </source>
</evidence>
<evidence type="ECO:0000259" key="1">
    <source>
        <dbReference type="PROSITE" id="PS50022"/>
    </source>
</evidence>
<dbReference type="Proteomes" id="UP000306918">
    <property type="component" value="Unassembled WGS sequence"/>
</dbReference>
<dbReference type="InterPro" id="IPR000421">
    <property type="entry name" value="FA58C"/>
</dbReference>
<dbReference type="InterPro" id="IPR017853">
    <property type="entry name" value="GH"/>
</dbReference>
<dbReference type="PROSITE" id="PS51257">
    <property type="entry name" value="PROKAR_LIPOPROTEIN"/>
    <property type="match status" value="1"/>
</dbReference>
<keyword evidence="3" id="KW-1185">Reference proteome</keyword>
<proteinExistence type="predicted"/>
<sequence>MSCKKICFPVMVGMAIILGCRKNNQEPMLVNDRPLAAKGKLGNRALAGNTTVNFTQAITYSGVKAVYPFSGTISTYGATGIAQPGGATQSARLTNLKLGLYRVPIKWNGGNVISSAAGGPTNISGLAWVTAIKNTGSEPMVVIGGATNDNDITPSDAANLVNYFKNNGMPVKYWVVGNEPGMTMDEYCAMFNTVFDAMKNADASIKIGGPALAWFDMNGLRRFIQLSGSRADFIDYHHYAMGVSFLSDEQALSETVSWENEINAIRAMITSELPGAENRIEIQVGEYNWSWRTANGYPGWNGDDRFYNSIATVWGASVAGHIAKAGGRGHQYADLNGALGLTFEKASDASNFGRSVNDAMPLYYGLQMFSGGNLFRAFGNPATASTTLSNVEVYASTNKNIVMVNKDLTASQTVSVDATGITNGSVIDVWQTNNAQPFSAPQKVGSIVASNGWFSYDLPAKTVTTFIVTTSIAQNLALTSTATASGYVNAAESPDKAKDGNTSTTKWCDNVNHDKWLQYDFGSGRTIKKIVLDWEDWDKNTKYKIQTSNDGINWTDCIVENINDTDPRSYDVNLSNIRYVRFFVAQADDTDAVRLMEFEVWGN</sequence>
<evidence type="ECO:0000313" key="2">
    <source>
        <dbReference type="EMBL" id="THU31612.1"/>
    </source>
</evidence>
<dbReference type="InterPro" id="IPR008979">
    <property type="entry name" value="Galactose-bd-like_sf"/>
</dbReference>
<dbReference type="RefSeq" id="WP_136580618.1">
    <property type="nucleotide sequence ID" value="NZ_STFF01000013.1"/>
</dbReference>
<dbReference type="OrthoDB" id="9776971at2"/>
<dbReference type="Gene3D" id="2.60.40.1180">
    <property type="entry name" value="Golgi alpha-mannosidase II"/>
    <property type="match status" value="1"/>
</dbReference>
<comment type="caution">
    <text evidence="2">The sequence shown here is derived from an EMBL/GenBank/DDBJ whole genome shotgun (WGS) entry which is preliminary data.</text>
</comment>
<name>A0A4S8HG16_9BACT</name>
<organism evidence="2 3">
    <name type="scientific">Niastella caeni</name>
    <dbReference type="NCBI Taxonomy" id="2569763"/>
    <lineage>
        <taxon>Bacteria</taxon>
        <taxon>Pseudomonadati</taxon>
        <taxon>Bacteroidota</taxon>
        <taxon>Chitinophagia</taxon>
        <taxon>Chitinophagales</taxon>
        <taxon>Chitinophagaceae</taxon>
        <taxon>Niastella</taxon>
    </lineage>
</organism>
<reference evidence="2 3" key="1">
    <citation type="submission" date="2019-04" db="EMBL/GenBank/DDBJ databases">
        <title>Niastella caeni sp. nov., isolated from activated sludge.</title>
        <authorList>
            <person name="Sheng M."/>
        </authorList>
    </citation>
    <scope>NUCLEOTIDE SEQUENCE [LARGE SCALE GENOMIC DNA]</scope>
    <source>
        <strain evidence="2 3">HX-2-15</strain>
    </source>
</reference>
<dbReference type="Gene3D" id="3.20.20.80">
    <property type="entry name" value="Glycosidases"/>
    <property type="match status" value="1"/>
</dbReference>
<dbReference type="Gene3D" id="2.60.120.260">
    <property type="entry name" value="Galactose-binding domain-like"/>
    <property type="match status" value="1"/>
</dbReference>